<evidence type="ECO:0000313" key="12">
    <source>
        <dbReference type="EMBL" id="RXI08338.1"/>
    </source>
</evidence>
<keyword evidence="7 11" id="KW-1133">Transmembrane helix</keyword>
<feature type="transmembrane region" description="Helical" evidence="11">
    <location>
        <begin position="362"/>
        <end position="388"/>
    </location>
</feature>
<evidence type="ECO:0000256" key="9">
    <source>
        <dbReference type="ARBA" id="ARBA00023136"/>
    </source>
</evidence>
<feature type="transmembrane region" description="Helical" evidence="11">
    <location>
        <begin position="890"/>
        <end position="909"/>
    </location>
</feature>
<feature type="region of interest" description="Disordered" evidence="10">
    <location>
        <begin position="585"/>
        <end position="616"/>
    </location>
</feature>
<dbReference type="Proteomes" id="UP000290289">
    <property type="component" value="Chromosome 1"/>
</dbReference>
<dbReference type="InterPro" id="IPR038665">
    <property type="entry name" value="Voltage-dep_anion_channel_sf"/>
</dbReference>
<feature type="transmembrane region" description="Helical" evidence="11">
    <location>
        <begin position="236"/>
        <end position="255"/>
    </location>
</feature>
<name>A0A498KKT8_MALDO</name>
<evidence type="ECO:0000256" key="4">
    <source>
        <dbReference type="ARBA" id="ARBA00022448"/>
    </source>
</evidence>
<comment type="caution">
    <text evidence="12">The sequence shown here is derived from an EMBL/GenBank/DDBJ whole genome shotgun (WGS) entry which is preliminary data.</text>
</comment>
<gene>
    <name evidence="12" type="ORF">DVH24_022482</name>
</gene>
<dbReference type="GO" id="GO:0006873">
    <property type="term" value="P:intracellular monoatomic ion homeostasis"/>
    <property type="evidence" value="ECO:0007669"/>
    <property type="project" value="InterPro"/>
</dbReference>
<evidence type="ECO:0000256" key="3">
    <source>
        <dbReference type="ARBA" id="ARBA00007808"/>
    </source>
</evidence>
<dbReference type="Gene3D" id="1.50.10.150">
    <property type="entry name" value="Voltage-dependent anion channel"/>
    <property type="match status" value="3"/>
</dbReference>
<dbReference type="Pfam" id="PF03595">
    <property type="entry name" value="SLAC1"/>
    <property type="match status" value="2"/>
</dbReference>
<comment type="subcellular location">
    <subcellularLocation>
        <location evidence="2">Cell membrane</location>
    </subcellularLocation>
    <subcellularLocation>
        <location evidence="1">Endomembrane system</location>
        <topology evidence="1">Multi-pass membrane protein</topology>
    </subcellularLocation>
</comment>
<dbReference type="GO" id="GO:0008308">
    <property type="term" value="F:voltage-gated monoatomic anion channel activity"/>
    <property type="evidence" value="ECO:0007669"/>
    <property type="project" value="InterPro"/>
</dbReference>
<evidence type="ECO:0000256" key="5">
    <source>
        <dbReference type="ARBA" id="ARBA00022475"/>
    </source>
</evidence>
<dbReference type="AlphaFoldDB" id="A0A498KKT8"/>
<feature type="transmembrane region" description="Helical" evidence="11">
    <location>
        <begin position="302"/>
        <end position="320"/>
    </location>
</feature>
<evidence type="ECO:0000313" key="13">
    <source>
        <dbReference type="Proteomes" id="UP000290289"/>
    </source>
</evidence>
<keyword evidence="9 11" id="KW-0472">Membrane</keyword>
<evidence type="ECO:0000256" key="7">
    <source>
        <dbReference type="ARBA" id="ARBA00022989"/>
    </source>
</evidence>
<dbReference type="GO" id="GO:0012505">
    <property type="term" value="C:endomembrane system"/>
    <property type="evidence" value="ECO:0007669"/>
    <property type="project" value="UniProtKB-SubCell"/>
</dbReference>
<evidence type="ECO:0000256" key="10">
    <source>
        <dbReference type="SAM" id="MobiDB-lite"/>
    </source>
</evidence>
<dbReference type="PANTHER" id="PTHR31269:SF2">
    <property type="entry name" value="S-TYPE ANION CHANNEL SLAH3"/>
    <property type="match status" value="1"/>
</dbReference>
<reference evidence="12 13" key="1">
    <citation type="submission" date="2018-10" db="EMBL/GenBank/DDBJ databases">
        <title>A high-quality apple genome assembly.</title>
        <authorList>
            <person name="Hu J."/>
        </authorList>
    </citation>
    <scope>NUCLEOTIDE SEQUENCE [LARGE SCALE GENOMIC DNA]</scope>
    <source>
        <strain evidence="13">cv. HFTH1</strain>
        <tissue evidence="12">Young leaf</tissue>
    </source>
</reference>
<dbReference type="FunFam" id="1.50.10.150:FF:000001">
    <property type="entry name" value="S-type anion channel SLAH3"/>
    <property type="match status" value="1"/>
</dbReference>
<feature type="transmembrane region" description="Helical" evidence="11">
    <location>
        <begin position="400"/>
        <end position="423"/>
    </location>
</feature>
<feature type="transmembrane region" description="Helical" evidence="11">
    <location>
        <begin position="276"/>
        <end position="296"/>
    </location>
</feature>
<organism evidence="12 13">
    <name type="scientific">Malus domestica</name>
    <name type="common">Apple</name>
    <name type="synonym">Pyrus malus</name>
    <dbReference type="NCBI Taxonomy" id="3750"/>
    <lineage>
        <taxon>Eukaryota</taxon>
        <taxon>Viridiplantae</taxon>
        <taxon>Streptophyta</taxon>
        <taxon>Embryophyta</taxon>
        <taxon>Tracheophyta</taxon>
        <taxon>Spermatophyta</taxon>
        <taxon>Magnoliopsida</taxon>
        <taxon>eudicotyledons</taxon>
        <taxon>Gunneridae</taxon>
        <taxon>Pentapetalae</taxon>
        <taxon>rosids</taxon>
        <taxon>fabids</taxon>
        <taxon>Rosales</taxon>
        <taxon>Rosaceae</taxon>
        <taxon>Amygdaloideae</taxon>
        <taxon>Maleae</taxon>
        <taxon>Malus</taxon>
    </lineage>
</organism>
<dbReference type="CDD" id="cd09323">
    <property type="entry name" value="TDT_SLAC1_like"/>
    <property type="match status" value="2"/>
</dbReference>
<feature type="transmembrane region" description="Helical" evidence="11">
    <location>
        <begin position="921"/>
        <end position="940"/>
    </location>
</feature>
<keyword evidence="8" id="KW-0406">Ion transport</keyword>
<evidence type="ECO:0000256" key="2">
    <source>
        <dbReference type="ARBA" id="ARBA00004236"/>
    </source>
</evidence>
<feature type="transmembrane region" description="Helical" evidence="11">
    <location>
        <begin position="195"/>
        <end position="216"/>
    </location>
</feature>
<evidence type="ECO:0000256" key="6">
    <source>
        <dbReference type="ARBA" id="ARBA00022692"/>
    </source>
</evidence>
<comment type="similarity">
    <text evidence="3">Belongs to the SLAC1 S-type anion channel family.</text>
</comment>
<dbReference type="PANTHER" id="PTHR31269">
    <property type="entry name" value="S-TYPE ANION CHANNEL SLAH3"/>
    <property type="match status" value="1"/>
</dbReference>
<dbReference type="STRING" id="3750.A0A498KKT8"/>
<sequence length="1091" mass="122489">MNSGKQKSLELPCLIKYISSNEGVGFGDAEEIRSDEREHSVAISMPTSPEEIHLQNKKRNLFIGGIPASSATLKGASSSTLPKTAKFHLQPMEKSSAFEEEMNTGHFPSHPSIESLKDKRYDTFKTWSRKLDRKITLLHGNRPGETESENVNGKIEEIERLPADRYFDALEGPELDTLRPSEEILLPEDKQWPFLLRYPVSSFSICLGVSSQAILWKALPTSASMKFLHMSLTINIVLWCISVVLLAIVSCIYLVKVALYFEAVRREYHHPIRINFFFAPWIALLFLALGVPPSFANNLHPSLWYILMTPLLCLELKIYGQWMFGGQRRLSKVANPFNHLAIVGNFVGALLGASMGLQEGPIFFFAIGFSMAWWAYTFPMTGAAIATIKYSDEVTNVVTQALAVILSLIAIITVIALLITTILHGLVLQNLFPNDIAIAISDRKPNPNKKWFHVNGYENNDSEAVKIVTHFEMQPQTSERNLHRDAMNSKNLDSGNQNSPELPSLIKYISSKEVVGFDNVEESIFVQSSDHQPISPAEGIEIAALESIVDESELPNHQRVYSISISMPPSPMEIHLQNSKRMLFGGETSSNNEIPNSSSPTEISGSKQPKAVKFHSQPMPKRAAIEHATINGHFSYHPNIERLKDKRFDSFKTWSGKLERQMTLLRGKTPRETETENDNAQNAEVERLPADRYFDALEGPELDTLKASEKILLPEDKQWPFLLRYPVSAFSICLGVSSQAILWKTIPTSASTKYLHLNLIPNLVLWCISVALLVVVACIYLLKVTLYFEAVRREYYHPIRVNFFFAPWIALLFLALGVPPSFANKLHPALWYILMTPILCLELKIYGQWMSGGQRRLSKVANPVNHISIVGNFVGALLGASMGLKEGPIFFFGVGMAHYLVLFVTLYQRLPTNETVIPKDLHPVFFLFVAAPSVASMAWARIQGSFGYGSRILYFIALFLYLSLAVRVNFFRGFKFSLAWWAYTFPMTGAAIATIRYSNEVTNAVTQAMAVILSVVATIIVSILLIVTVLHAFVLQDLFPNDIAIAISDRKPKAQRKWFHLRHGSSDSRDIDKFLKSATSLENKDLEDAKL</sequence>
<keyword evidence="5" id="KW-1003">Cell membrane</keyword>
<proteinExistence type="inferred from homology"/>
<feature type="transmembrane region" description="Helical" evidence="11">
    <location>
        <begin position="829"/>
        <end position="846"/>
    </location>
</feature>
<feature type="transmembrane region" description="Helical" evidence="11">
    <location>
        <begin position="803"/>
        <end position="823"/>
    </location>
</feature>
<keyword evidence="13" id="KW-1185">Reference proteome</keyword>
<dbReference type="InterPro" id="IPR004695">
    <property type="entry name" value="SLAC1/Mae1/Ssu1/TehA"/>
</dbReference>
<accession>A0A498KKT8</accession>
<feature type="transmembrane region" description="Helical" evidence="11">
    <location>
        <begin position="952"/>
        <end position="971"/>
    </location>
</feature>
<evidence type="ECO:0000256" key="1">
    <source>
        <dbReference type="ARBA" id="ARBA00004127"/>
    </source>
</evidence>
<feature type="transmembrane region" description="Helical" evidence="11">
    <location>
        <begin position="763"/>
        <end position="782"/>
    </location>
</feature>
<dbReference type="EMBL" id="RDQH01000327">
    <property type="protein sequence ID" value="RXI08338.1"/>
    <property type="molecule type" value="Genomic_DNA"/>
</dbReference>
<protein>
    <submittedName>
        <fullName evidence="12">Uncharacterized protein</fullName>
    </submittedName>
</protein>
<feature type="compositionally biased region" description="Low complexity" evidence="10">
    <location>
        <begin position="587"/>
        <end position="602"/>
    </location>
</feature>
<feature type="transmembrane region" description="Helical" evidence="11">
    <location>
        <begin position="978"/>
        <end position="997"/>
    </location>
</feature>
<evidence type="ECO:0000256" key="11">
    <source>
        <dbReference type="SAM" id="Phobius"/>
    </source>
</evidence>
<evidence type="ECO:0000256" key="8">
    <source>
        <dbReference type="ARBA" id="ARBA00023065"/>
    </source>
</evidence>
<feature type="transmembrane region" description="Helical" evidence="11">
    <location>
        <begin position="1009"/>
        <end position="1035"/>
    </location>
</feature>
<feature type="transmembrane region" description="Helical" evidence="11">
    <location>
        <begin position="867"/>
        <end position="884"/>
    </location>
</feature>
<dbReference type="InterPro" id="IPR030183">
    <property type="entry name" value="SLAC/SLAH"/>
</dbReference>
<keyword evidence="6 11" id="KW-0812">Transmembrane</keyword>
<keyword evidence="4" id="KW-0813">Transport</keyword>
<dbReference type="GO" id="GO:0005886">
    <property type="term" value="C:plasma membrane"/>
    <property type="evidence" value="ECO:0007669"/>
    <property type="project" value="UniProtKB-SubCell"/>
</dbReference>